<dbReference type="InterPro" id="IPR035234">
    <property type="entry name" value="IgGFc-bd_N"/>
</dbReference>
<evidence type="ECO:0000313" key="2">
    <source>
        <dbReference type="EMBL" id="KAH3806381.1"/>
    </source>
</evidence>
<reference evidence="2" key="2">
    <citation type="submission" date="2020-11" db="EMBL/GenBank/DDBJ databases">
        <authorList>
            <person name="McCartney M.A."/>
            <person name="Auch B."/>
            <person name="Kono T."/>
            <person name="Mallez S."/>
            <person name="Becker A."/>
            <person name="Gohl D.M."/>
            <person name="Silverstein K.A.T."/>
            <person name="Koren S."/>
            <person name="Bechman K.B."/>
            <person name="Herman A."/>
            <person name="Abrahante J.E."/>
            <person name="Garbe J."/>
        </authorList>
    </citation>
    <scope>NUCLEOTIDE SEQUENCE</scope>
    <source>
        <strain evidence="2">Duluth1</strain>
        <tissue evidence="2">Whole animal</tissue>
    </source>
</reference>
<evidence type="ECO:0000313" key="3">
    <source>
        <dbReference type="Proteomes" id="UP000828390"/>
    </source>
</evidence>
<keyword evidence="3" id="KW-1185">Reference proteome</keyword>
<sequence>MCLPVQTLGRTYYISSYTPNFGVAYPSQFMVISPFANTEVNISFPNGTLISKTLNWLDIYQEASPNSDLTGTIVQSSKPVSVVSGASCSYIIQRSTCDMVSEQLIPTNAFQRDFIVPPILSSQFMVRIFSSQRNNKVCVKDFGFDNCTTMGSNHWFESAIKSTS</sequence>
<evidence type="ECO:0000259" key="1">
    <source>
        <dbReference type="Pfam" id="PF17517"/>
    </source>
</evidence>
<feature type="domain" description="IgGFc-binding protein N-terminal" evidence="1">
    <location>
        <begin position="1"/>
        <end position="157"/>
    </location>
</feature>
<organism evidence="2 3">
    <name type="scientific">Dreissena polymorpha</name>
    <name type="common">Zebra mussel</name>
    <name type="synonym">Mytilus polymorpha</name>
    <dbReference type="NCBI Taxonomy" id="45954"/>
    <lineage>
        <taxon>Eukaryota</taxon>
        <taxon>Metazoa</taxon>
        <taxon>Spiralia</taxon>
        <taxon>Lophotrochozoa</taxon>
        <taxon>Mollusca</taxon>
        <taxon>Bivalvia</taxon>
        <taxon>Autobranchia</taxon>
        <taxon>Heteroconchia</taxon>
        <taxon>Euheterodonta</taxon>
        <taxon>Imparidentia</taxon>
        <taxon>Neoheterodontei</taxon>
        <taxon>Myida</taxon>
        <taxon>Dreissenoidea</taxon>
        <taxon>Dreissenidae</taxon>
        <taxon>Dreissena</taxon>
    </lineage>
</organism>
<accession>A0A9D4G074</accession>
<dbReference type="AlphaFoldDB" id="A0A9D4G074"/>
<dbReference type="Proteomes" id="UP000828390">
    <property type="component" value="Unassembled WGS sequence"/>
</dbReference>
<dbReference type="Pfam" id="PF17517">
    <property type="entry name" value="IgGFc_binding"/>
    <property type="match status" value="1"/>
</dbReference>
<dbReference type="EMBL" id="JAIWYP010000006">
    <property type="protein sequence ID" value="KAH3806381.1"/>
    <property type="molecule type" value="Genomic_DNA"/>
</dbReference>
<protein>
    <recommendedName>
        <fullName evidence="1">IgGFc-binding protein N-terminal domain-containing protein</fullName>
    </recommendedName>
</protein>
<dbReference type="PANTHER" id="PTHR46534">
    <property type="entry name" value="IGGFC_BINDING DOMAIN-CONTAINING PROTEIN"/>
    <property type="match status" value="1"/>
</dbReference>
<comment type="caution">
    <text evidence="2">The sequence shown here is derived from an EMBL/GenBank/DDBJ whole genome shotgun (WGS) entry which is preliminary data.</text>
</comment>
<reference evidence="2" key="1">
    <citation type="journal article" date="2019" name="bioRxiv">
        <title>The Genome of the Zebra Mussel, Dreissena polymorpha: A Resource for Invasive Species Research.</title>
        <authorList>
            <person name="McCartney M.A."/>
            <person name="Auch B."/>
            <person name="Kono T."/>
            <person name="Mallez S."/>
            <person name="Zhang Y."/>
            <person name="Obille A."/>
            <person name="Becker A."/>
            <person name="Abrahante J.E."/>
            <person name="Garbe J."/>
            <person name="Badalamenti J.P."/>
            <person name="Herman A."/>
            <person name="Mangelson H."/>
            <person name="Liachko I."/>
            <person name="Sullivan S."/>
            <person name="Sone E.D."/>
            <person name="Koren S."/>
            <person name="Silverstein K.A.T."/>
            <person name="Beckman K.B."/>
            <person name="Gohl D.M."/>
        </authorList>
    </citation>
    <scope>NUCLEOTIDE SEQUENCE</scope>
    <source>
        <strain evidence="2">Duluth1</strain>
        <tissue evidence="2">Whole animal</tissue>
    </source>
</reference>
<name>A0A9D4G074_DREPO</name>
<proteinExistence type="predicted"/>
<dbReference type="PANTHER" id="PTHR46534:SF1">
    <property type="entry name" value="IGGFC-BINDING PROTEIN N-TERMINAL DOMAIN-CONTAINING PROTEIN"/>
    <property type="match status" value="1"/>
</dbReference>
<gene>
    <name evidence="2" type="ORF">DPMN_134702</name>
</gene>